<organism evidence="3 4">
    <name type="scientific">Candidatus Kaiserbacteria bacterium CG10_big_fil_rev_8_21_14_0_10_44_10</name>
    <dbReference type="NCBI Taxonomy" id="1974606"/>
    <lineage>
        <taxon>Bacteria</taxon>
        <taxon>Candidatus Kaiseribacteriota</taxon>
    </lineage>
</organism>
<proteinExistence type="predicted"/>
<dbReference type="AlphaFoldDB" id="A0A2H0UGV9"/>
<dbReference type="EMBL" id="PFBG01000036">
    <property type="protein sequence ID" value="PIR85643.1"/>
    <property type="molecule type" value="Genomic_DNA"/>
</dbReference>
<keyword evidence="1" id="KW-0175">Coiled coil</keyword>
<keyword evidence="2" id="KW-0472">Membrane</keyword>
<feature type="transmembrane region" description="Helical" evidence="2">
    <location>
        <begin position="30"/>
        <end position="49"/>
    </location>
</feature>
<name>A0A2H0UGV9_9BACT</name>
<evidence type="ECO:0000313" key="4">
    <source>
        <dbReference type="Proteomes" id="UP000229612"/>
    </source>
</evidence>
<protein>
    <recommendedName>
        <fullName evidence="5">DUF2304 domain-containing protein</fullName>
    </recommendedName>
</protein>
<evidence type="ECO:0000313" key="3">
    <source>
        <dbReference type="EMBL" id="PIR85643.1"/>
    </source>
</evidence>
<gene>
    <name evidence="3" type="ORF">COU14_03275</name>
</gene>
<sequence>MVAFLTFLLLVSLSVGVFFARAERDYGIALIGWTLTFGSSVLLFFGIVPNDANTFFIHPDFFRKLTMVIGVLAFVTMLLLSLLVTASTNRDRKELKRLNQDRKILMEELRAKRRTSTDRPPIIIDMEEISE</sequence>
<feature type="transmembrane region" description="Helical" evidence="2">
    <location>
        <begin position="61"/>
        <end position="84"/>
    </location>
</feature>
<keyword evidence="2" id="KW-0812">Transmembrane</keyword>
<dbReference type="Proteomes" id="UP000229612">
    <property type="component" value="Unassembled WGS sequence"/>
</dbReference>
<evidence type="ECO:0000256" key="1">
    <source>
        <dbReference type="SAM" id="Coils"/>
    </source>
</evidence>
<keyword evidence="2" id="KW-1133">Transmembrane helix</keyword>
<evidence type="ECO:0008006" key="5">
    <source>
        <dbReference type="Google" id="ProtNLM"/>
    </source>
</evidence>
<reference evidence="4" key="1">
    <citation type="submission" date="2017-09" db="EMBL/GenBank/DDBJ databases">
        <title>Depth-based differentiation of microbial function through sediment-hosted aquifers and enrichment of novel symbionts in the deep terrestrial subsurface.</title>
        <authorList>
            <person name="Probst A.J."/>
            <person name="Ladd B."/>
            <person name="Jarett J.K."/>
            <person name="Geller-Mcgrath D.E."/>
            <person name="Sieber C.M.K."/>
            <person name="Emerson J.B."/>
            <person name="Anantharaman K."/>
            <person name="Thomas B.C."/>
            <person name="Malmstrom R."/>
            <person name="Stieglmeier M."/>
            <person name="Klingl A."/>
            <person name="Woyke T."/>
            <person name="Ryan C.M."/>
            <person name="Banfield J.F."/>
        </authorList>
    </citation>
    <scope>NUCLEOTIDE SEQUENCE [LARGE SCALE GENOMIC DNA]</scope>
</reference>
<accession>A0A2H0UGV9</accession>
<feature type="coiled-coil region" evidence="1">
    <location>
        <begin position="88"/>
        <end position="115"/>
    </location>
</feature>
<evidence type="ECO:0000256" key="2">
    <source>
        <dbReference type="SAM" id="Phobius"/>
    </source>
</evidence>
<comment type="caution">
    <text evidence="3">The sequence shown here is derived from an EMBL/GenBank/DDBJ whole genome shotgun (WGS) entry which is preliminary data.</text>
</comment>